<comment type="caution">
    <text evidence="4">The sequence shown here is derived from an EMBL/GenBank/DDBJ whole genome shotgun (WGS) entry which is preliminary data.</text>
</comment>
<protein>
    <submittedName>
        <fullName evidence="4">Autotransporter outer membrane beta-barrel domain-containing protein</fullName>
    </submittedName>
</protein>
<dbReference type="InterPro" id="IPR036709">
    <property type="entry name" value="Autotransporte_beta_dom_sf"/>
</dbReference>
<dbReference type="Gene3D" id="2.40.128.130">
    <property type="entry name" value="Autotransporter beta-domain"/>
    <property type="match status" value="1"/>
</dbReference>
<reference evidence="4 5" key="1">
    <citation type="submission" date="2020-09" db="EMBL/GenBank/DDBJ databases">
        <title>Bacillus nautilus sp. nov., Chryseoglobus crepusculi sp. nov, and Psychrobacter noctis sp. nov., isolated from deep-sea sponges from the equatorial Atlantic.</title>
        <authorList>
            <person name="Stennett H.L."/>
            <person name="Williams S.E."/>
        </authorList>
    </citation>
    <scope>NUCLEOTIDE SEQUENCE [LARGE SCALE GENOMIC DNA]</scope>
    <source>
        <strain evidence="4 5">28M-24</strain>
    </source>
</reference>
<sequence>MNIFKTLSILPLIILSLNCQAQDVFQAKTKGTFLTNGSILVYNTTRKINDNKATAFTTNITPKAGYFIADNLAIGLELSITTNKEKQEDEFFGDIETTTNGFAVLPFTRYYLDNGLFAEAVVGFGSQKTSTESDFSELGTLETKASSFGFRVGVGYSFFLGDHVAIEPSINYSWEDINPEDAPSEYKETLSSIFLGIGLSAYF</sequence>
<evidence type="ECO:0000313" key="4">
    <source>
        <dbReference type="EMBL" id="MBD3862582.1"/>
    </source>
</evidence>
<evidence type="ECO:0000256" key="1">
    <source>
        <dbReference type="ARBA" id="ARBA00022729"/>
    </source>
</evidence>
<feature type="signal peptide" evidence="2">
    <location>
        <begin position="1"/>
        <end position="21"/>
    </location>
</feature>
<gene>
    <name evidence="4" type="ORF">IEG06_03900</name>
</gene>
<dbReference type="EMBL" id="JACXXH010000002">
    <property type="protein sequence ID" value="MBD3862582.1"/>
    <property type="molecule type" value="Genomic_DNA"/>
</dbReference>
<keyword evidence="1 2" id="KW-0732">Signal</keyword>
<feature type="domain" description="Outer membrane protein beta-barrel" evidence="3">
    <location>
        <begin position="20"/>
        <end position="181"/>
    </location>
</feature>
<evidence type="ECO:0000259" key="3">
    <source>
        <dbReference type="Pfam" id="PF13505"/>
    </source>
</evidence>
<dbReference type="Pfam" id="PF13505">
    <property type="entry name" value="OMP_b-brl"/>
    <property type="match status" value="1"/>
</dbReference>
<organism evidence="4 5">
    <name type="scientific">Olleya marilimosa</name>
    <dbReference type="NCBI Taxonomy" id="272164"/>
    <lineage>
        <taxon>Bacteria</taxon>
        <taxon>Pseudomonadati</taxon>
        <taxon>Bacteroidota</taxon>
        <taxon>Flavobacteriia</taxon>
        <taxon>Flavobacteriales</taxon>
        <taxon>Flavobacteriaceae</taxon>
    </lineage>
</organism>
<evidence type="ECO:0000313" key="5">
    <source>
        <dbReference type="Proteomes" id="UP000627521"/>
    </source>
</evidence>
<feature type="chain" id="PRO_5045284484" evidence="2">
    <location>
        <begin position="22"/>
        <end position="203"/>
    </location>
</feature>
<evidence type="ECO:0000256" key="2">
    <source>
        <dbReference type="SAM" id="SignalP"/>
    </source>
</evidence>
<keyword evidence="5" id="KW-1185">Reference proteome</keyword>
<dbReference type="Proteomes" id="UP000627521">
    <property type="component" value="Unassembled WGS sequence"/>
</dbReference>
<name>A0ABR8LWH7_9FLAO</name>
<dbReference type="InterPro" id="IPR027385">
    <property type="entry name" value="Beta-barrel_OMP"/>
</dbReference>
<accession>A0ABR8LWH7</accession>
<dbReference type="RefSeq" id="WP_191099143.1">
    <property type="nucleotide sequence ID" value="NZ_JACXXF010000002.1"/>
</dbReference>
<proteinExistence type="predicted"/>
<dbReference type="SUPFAM" id="SSF103515">
    <property type="entry name" value="Autotransporter"/>
    <property type="match status" value="1"/>
</dbReference>